<reference evidence="9 10" key="1">
    <citation type="submission" date="2023-07" db="EMBL/GenBank/DDBJ databases">
        <title>Sorghum-associated microbial communities from plants grown in Nebraska, USA.</title>
        <authorList>
            <person name="Schachtman D."/>
        </authorList>
    </citation>
    <scope>NUCLEOTIDE SEQUENCE [LARGE SCALE GENOMIC DNA]</scope>
    <source>
        <strain evidence="9 10">BE187</strain>
    </source>
</reference>
<keyword evidence="5" id="KW-0378">Hydrolase</keyword>
<keyword evidence="10" id="KW-1185">Reference proteome</keyword>
<evidence type="ECO:0000256" key="5">
    <source>
        <dbReference type="ARBA" id="ARBA00022801"/>
    </source>
</evidence>
<dbReference type="InterPro" id="IPR007484">
    <property type="entry name" value="Peptidase_M28"/>
</dbReference>
<feature type="domain" description="Peptidase M28" evidence="8">
    <location>
        <begin position="307"/>
        <end position="522"/>
    </location>
</feature>
<dbReference type="Pfam" id="PF04389">
    <property type="entry name" value="Peptidase_M28"/>
    <property type="match status" value="1"/>
</dbReference>
<organism evidence="9 10">
    <name type="scientific">Agrilutibacter niabensis</name>
    <dbReference type="NCBI Taxonomy" id="380628"/>
    <lineage>
        <taxon>Bacteria</taxon>
        <taxon>Pseudomonadati</taxon>
        <taxon>Pseudomonadota</taxon>
        <taxon>Gammaproteobacteria</taxon>
        <taxon>Lysobacterales</taxon>
        <taxon>Lysobacteraceae</taxon>
        <taxon>Agrilutibacter</taxon>
    </lineage>
</organism>
<dbReference type="SUPFAM" id="SSF53187">
    <property type="entry name" value="Zn-dependent exopeptidases"/>
    <property type="match status" value="1"/>
</dbReference>
<evidence type="ECO:0000313" key="9">
    <source>
        <dbReference type="EMBL" id="MDR7100200.1"/>
    </source>
</evidence>
<dbReference type="Gene3D" id="3.40.630.10">
    <property type="entry name" value="Zn peptidases"/>
    <property type="match status" value="2"/>
</dbReference>
<dbReference type="RefSeq" id="WP_310054828.1">
    <property type="nucleotide sequence ID" value="NZ_JAVDVW010000002.1"/>
</dbReference>
<comment type="caution">
    <text evidence="9">The sequence shown here is derived from an EMBL/GenBank/DDBJ whole genome shotgun (WGS) entry which is preliminary data.</text>
</comment>
<evidence type="ECO:0000256" key="6">
    <source>
        <dbReference type="ARBA" id="ARBA00022833"/>
    </source>
</evidence>
<proteinExistence type="predicted"/>
<gene>
    <name evidence="9" type="ORF">J2X04_002581</name>
</gene>
<feature type="signal peptide" evidence="7">
    <location>
        <begin position="1"/>
        <end position="24"/>
    </location>
</feature>
<evidence type="ECO:0000256" key="3">
    <source>
        <dbReference type="ARBA" id="ARBA00022723"/>
    </source>
</evidence>
<name>A0ABU1VS68_9GAMM</name>
<accession>A0ABU1VS68</accession>
<keyword evidence="2" id="KW-0645">Protease</keyword>
<evidence type="ECO:0000259" key="8">
    <source>
        <dbReference type="Pfam" id="PF04389"/>
    </source>
</evidence>
<evidence type="ECO:0000256" key="4">
    <source>
        <dbReference type="ARBA" id="ARBA00022729"/>
    </source>
</evidence>
<keyword evidence="3" id="KW-0479">Metal-binding</keyword>
<dbReference type="Proteomes" id="UP001267878">
    <property type="component" value="Unassembled WGS sequence"/>
</dbReference>
<evidence type="ECO:0000256" key="7">
    <source>
        <dbReference type="SAM" id="SignalP"/>
    </source>
</evidence>
<keyword evidence="6" id="KW-0862">Zinc</keyword>
<dbReference type="SUPFAM" id="SSF52025">
    <property type="entry name" value="PA domain"/>
    <property type="match status" value="1"/>
</dbReference>
<keyword evidence="4 7" id="KW-0732">Signal</keyword>
<sequence length="566" mass="62252">MRPTRIRLRLAGLAAALVAVSVLAADNAGVLPDPEALRSIKDTELRHHIQVLSSDAFEGRAPGTRGEELSVRYLTETFRQLGLAPGNPDGSYVQEVPLIGITSQPQLHLEVKGQRLDLVPTQDFVGSSALPQPRVVVQDSPLVFVGYGVVAPEFGWDDYKDVDVHGKTVVVLMNDPQLGGPRLDPALFRGAIKTTYASNRYKRTLAAEKGAAAMIIVHEAAHAGWEFALARTDAGREHLQLRDDPAPRLQFEAMMPIAHVRQLVRMAGHDFETLRKRAQQRDFRPVALDATASFDVISTFRDVVSHNVVARIDGREGARSDEVIIYTAHWDHLGRDPRLAGDQIYNGAVDNASGVAAMLEIAKAWRRLPHPPARSVLFMATTAEEQGLLGARHYVANALYPLSRTVVDLNLDVIGFWATTRDIRVVGLAETSMDPLLRTVAAALHRTVSPDPAPWEGANQRQDAYAFALGGVPSLYFARGSQHLTGIIRDTGSPRERMSPGVPYDDYHQVDDTIKHDWNYEGAVDVTRFAFAVGYRLAESEAFPDWLRGSEYKARRDAVMAAGPTH</sequence>
<dbReference type="Gene3D" id="3.50.30.30">
    <property type="match status" value="1"/>
</dbReference>
<dbReference type="PANTHER" id="PTHR12147:SF56">
    <property type="entry name" value="AMINOPEPTIDASE YDR415C-RELATED"/>
    <property type="match status" value="1"/>
</dbReference>
<evidence type="ECO:0000256" key="2">
    <source>
        <dbReference type="ARBA" id="ARBA00022670"/>
    </source>
</evidence>
<dbReference type="EMBL" id="JAVDVW010000002">
    <property type="protein sequence ID" value="MDR7100200.1"/>
    <property type="molecule type" value="Genomic_DNA"/>
</dbReference>
<evidence type="ECO:0000256" key="1">
    <source>
        <dbReference type="ARBA" id="ARBA00022438"/>
    </source>
</evidence>
<protein>
    <submittedName>
        <fullName evidence="9">Zn-dependent M28 family amino/carboxypeptidase</fullName>
    </submittedName>
</protein>
<dbReference type="PANTHER" id="PTHR12147">
    <property type="entry name" value="METALLOPEPTIDASE M28 FAMILY MEMBER"/>
    <property type="match status" value="1"/>
</dbReference>
<feature type="chain" id="PRO_5045176159" evidence="7">
    <location>
        <begin position="25"/>
        <end position="566"/>
    </location>
</feature>
<dbReference type="InterPro" id="IPR046450">
    <property type="entry name" value="PA_dom_sf"/>
</dbReference>
<dbReference type="InterPro" id="IPR045175">
    <property type="entry name" value="M28_fam"/>
</dbReference>
<evidence type="ECO:0000313" key="10">
    <source>
        <dbReference type="Proteomes" id="UP001267878"/>
    </source>
</evidence>
<keyword evidence="1" id="KW-0031">Aminopeptidase</keyword>